<organism evidence="2 3">
    <name type="scientific">Coniophora puteana (strain RWD-64-598)</name>
    <name type="common">Brown rot fungus</name>
    <dbReference type="NCBI Taxonomy" id="741705"/>
    <lineage>
        <taxon>Eukaryota</taxon>
        <taxon>Fungi</taxon>
        <taxon>Dikarya</taxon>
        <taxon>Basidiomycota</taxon>
        <taxon>Agaricomycotina</taxon>
        <taxon>Agaricomycetes</taxon>
        <taxon>Agaricomycetidae</taxon>
        <taxon>Boletales</taxon>
        <taxon>Coniophorineae</taxon>
        <taxon>Coniophoraceae</taxon>
        <taxon>Coniophora</taxon>
    </lineage>
</organism>
<feature type="region of interest" description="Disordered" evidence="1">
    <location>
        <begin position="1"/>
        <end position="21"/>
    </location>
</feature>
<feature type="compositionally biased region" description="Basic and acidic residues" evidence="1">
    <location>
        <begin position="8"/>
        <end position="21"/>
    </location>
</feature>
<reference evidence="3" key="1">
    <citation type="journal article" date="2012" name="Science">
        <title>The Paleozoic origin of enzymatic lignin decomposition reconstructed from 31 fungal genomes.</title>
        <authorList>
            <person name="Floudas D."/>
            <person name="Binder M."/>
            <person name="Riley R."/>
            <person name="Barry K."/>
            <person name="Blanchette R.A."/>
            <person name="Henrissat B."/>
            <person name="Martinez A.T."/>
            <person name="Otillar R."/>
            <person name="Spatafora J.W."/>
            <person name="Yadav J.S."/>
            <person name="Aerts A."/>
            <person name="Benoit I."/>
            <person name="Boyd A."/>
            <person name="Carlson A."/>
            <person name="Copeland A."/>
            <person name="Coutinho P.M."/>
            <person name="de Vries R.P."/>
            <person name="Ferreira P."/>
            <person name="Findley K."/>
            <person name="Foster B."/>
            <person name="Gaskell J."/>
            <person name="Glotzer D."/>
            <person name="Gorecki P."/>
            <person name="Heitman J."/>
            <person name="Hesse C."/>
            <person name="Hori C."/>
            <person name="Igarashi K."/>
            <person name="Jurgens J.A."/>
            <person name="Kallen N."/>
            <person name="Kersten P."/>
            <person name="Kohler A."/>
            <person name="Kuees U."/>
            <person name="Kumar T.K.A."/>
            <person name="Kuo A."/>
            <person name="LaButti K."/>
            <person name="Larrondo L.F."/>
            <person name="Lindquist E."/>
            <person name="Ling A."/>
            <person name="Lombard V."/>
            <person name="Lucas S."/>
            <person name="Lundell T."/>
            <person name="Martin R."/>
            <person name="McLaughlin D.J."/>
            <person name="Morgenstern I."/>
            <person name="Morin E."/>
            <person name="Murat C."/>
            <person name="Nagy L.G."/>
            <person name="Nolan M."/>
            <person name="Ohm R.A."/>
            <person name="Patyshakuliyeva A."/>
            <person name="Rokas A."/>
            <person name="Ruiz-Duenas F.J."/>
            <person name="Sabat G."/>
            <person name="Salamov A."/>
            <person name="Samejima M."/>
            <person name="Schmutz J."/>
            <person name="Slot J.C."/>
            <person name="St John F."/>
            <person name="Stenlid J."/>
            <person name="Sun H."/>
            <person name="Sun S."/>
            <person name="Syed K."/>
            <person name="Tsang A."/>
            <person name="Wiebenga A."/>
            <person name="Young D."/>
            <person name="Pisabarro A."/>
            <person name="Eastwood D.C."/>
            <person name="Martin F."/>
            <person name="Cullen D."/>
            <person name="Grigoriev I.V."/>
            <person name="Hibbett D.S."/>
        </authorList>
    </citation>
    <scope>NUCLEOTIDE SEQUENCE [LARGE SCALE GENOMIC DNA]</scope>
    <source>
        <strain evidence="3">RWD-64-598 SS2</strain>
    </source>
</reference>
<name>R7SD95_CONPW</name>
<dbReference type="AlphaFoldDB" id="R7SD95"/>
<feature type="region of interest" description="Disordered" evidence="1">
    <location>
        <begin position="58"/>
        <end position="83"/>
    </location>
</feature>
<dbReference type="GeneID" id="19204289"/>
<proteinExistence type="predicted"/>
<dbReference type="EMBL" id="JH711594">
    <property type="protein sequence ID" value="EIW74141.1"/>
    <property type="molecule type" value="Genomic_DNA"/>
</dbReference>
<accession>R7SD95</accession>
<dbReference type="KEGG" id="cput:CONPUDRAFT_160390"/>
<keyword evidence="3" id="KW-1185">Reference proteome</keyword>
<protein>
    <submittedName>
        <fullName evidence="2">Uncharacterized protein</fullName>
    </submittedName>
</protein>
<evidence type="ECO:0000313" key="3">
    <source>
        <dbReference type="Proteomes" id="UP000053558"/>
    </source>
</evidence>
<dbReference type="Proteomes" id="UP000053558">
    <property type="component" value="Unassembled WGS sequence"/>
</dbReference>
<sequence>MYDGSVGETRHEPGAWEEGESGRVELRVCRRARHALYASGQDEAGEVVGTVPAWSEDRQFQKERGSPHLHHTASPPSWDDETTLNATRSDARNTSIYCTYTTVGSSRLTLDP</sequence>
<gene>
    <name evidence="2" type="ORF">CONPUDRAFT_160390</name>
</gene>
<dbReference type="RefSeq" id="XP_007775714.1">
    <property type="nucleotide sequence ID" value="XM_007777524.1"/>
</dbReference>
<evidence type="ECO:0000313" key="2">
    <source>
        <dbReference type="EMBL" id="EIW74141.1"/>
    </source>
</evidence>
<evidence type="ECO:0000256" key="1">
    <source>
        <dbReference type="SAM" id="MobiDB-lite"/>
    </source>
</evidence>